<feature type="compositionally biased region" description="Polar residues" evidence="1">
    <location>
        <begin position="17"/>
        <end position="35"/>
    </location>
</feature>
<keyword evidence="3" id="KW-1185">Reference proteome</keyword>
<evidence type="ECO:0000256" key="1">
    <source>
        <dbReference type="SAM" id="MobiDB-lite"/>
    </source>
</evidence>
<gene>
    <name evidence="2" type="ORF">Nepgr_013535</name>
</gene>
<dbReference type="EMBL" id="BSYO01000011">
    <property type="protein sequence ID" value="GMH11694.1"/>
    <property type="molecule type" value="Genomic_DNA"/>
</dbReference>
<feature type="region of interest" description="Disordered" evidence="1">
    <location>
        <begin position="1"/>
        <end position="35"/>
    </location>
</feature>
<organism evidence="2 3">
    <name type="scientific">Nepenthes gracilis</name>
    <name type="common">Slender pitcher plant</name>
    <dbReference type="NCBI Taxonomy" id="150966"/>
    <lineage>
        <taxon>Eukaryota</taxon>
        <taxon>Viridiplantae</taxon>
        <taxon>Streptophyta</taxon>
        <taxon>Embryophyta</taxon>
        <taxon>Tracheophyta</taxon>
        <taxon>Spermatophyta</taxon>
        <taxon>Magnoliopsida</taxon>
        <taxon>eudicotyledons</taxon>
        <taxon>Gunneridae</taxon>
        <taxon>Pentapetalae</taxon>
        <taxon>Caryophyllales</taxon>
        <taxon>Nepenthaceae</taxon>
        <taxon>Nepenthes</taxon>
    </lineage>
</organism>
<accession>A0AAD3SJ32</accession>
<name>A0AAD3SJ32_NEPGR</name>
<dbReference type="AlphaFoldDB" id="A0AAD3SJ32"/>
<evidence type="ECO:0000313" key="3">
    <source>
        <dbReference type="Proteomes" id="UP001279734"/>
    </source>
</evidence>
<sequence length="106" mass="11943">MTRRSNAGQPIHHTDCNENSLSQPGKNSTVVPSTSAENFSCDQNLQLQHHNMSLKTRSEVDTFRVIHTAAKFISKRVADPLRIAAKYRAPAWKVQPQHQKIHQGNC</sequence>
<protein>
    <submittedName>
        <fullName evidence="2">Uncharacterized protein</fullName>
    </submittedName>
</protein>
<dbReference type="Proteomes" id="UP001279734">
    <property type="component" value="Unassembled WGS sequence"/>
</dbReference>
<evidence type="ECO:0000313" key="2">
    <source>
        <dbReference type="EMBL" id="GMH11694.1"/>
    </source>
</evidence>
<reference evidence="2" key="1">
    <citation type="submission" date="2023-05" db="EMBL/GenBank/DDBJ databases">
        <title>Nepenthes gracilis genome sequencing.</title>
        <authorList>
            <person name="Fukushima K."/>
        </authorList>
    </citation>
    <scope>NUCLEOTIDE SEQUENCE</scope>
    <source>
        <strain evidence="2">SING2019-196</strain>
    </source>
</reference>
<proteinExistence type="predicted"/>
<comment type="caution">
    <text evidence="2">The sequence shown here is derived from an EMBL/GenBank/DDBJ whole genome shotgun (WGS) entry which is preliminary data.</text>
</comment>